<feature type="region of interest" description="Disordered" evidence="2">
    <location>
        <begin position="275"/>
        <end position="349"/>
    </location>
</feature>
<accession>A0A812H776</accession>
<dbReference type="OrthoDB" id="447178at2759"/>
<reference evidence="3" key="1">
    <citation type="submission" date="2021-02" db="EMBL/GenBank/DDBJ databases">
        <authorList>
            <person name="Dougan E. K."/>
            <person name="Rhodes N."/>
            <person name="Thang M."/>
            <person name="Chan C."/>
        </authorList>
    </citation>
    <scope>NUCLEOTIDE SEQUENCE</scope>
</reference>
<feature type="region of interest" description="Disordered" evidence="2">
    <location>
        <begin position="582"/>
        <end position="630"/>
    </location>
</feature>
<feature type="region of interest" description="Disordered" evidence="2">
    <location>
        <begin position="737"/>
        <end position="775"/>
    </location>
</feature>
<organism evidence="3 4">
    <name type="scientific">Symbiodinium natans</name>
    <dbReference type="NCBI Taxonomy" id="878477"/>
    <lineage>
        <taxon>Eukaryota</taxon>
        <taxon>Sar</taxon>
        <taxon>Alveolata</taxon>
        <taxon>Dinophyceae</taxon>
        <taxon>Suessiales</taxon>
        <taxon>Symbiodiniaceae</taxon>
        <taxon>Symbiodinium</taxon>
    </lineage>
</organism>
<feature type="compositionally biased region" description="Pro residues" evidence="2">
    <location>
        <begin position="199"/>
        <end position="208"/>
    </location>
</feature>
<dbReference type="AlphaFoldDB" id="A0A812H776"/>
<protein>
    <submittedName>
        <fullName evidence="3">Uncharacterized protein</fullName>
    </submittedName>
</protein>
<sequence>MRSRTTLRSLVSVYVGIKRSENSPSKGEQNSLLRLVTGSVEISNDRLVKGFSWLVASVKEQNRMLNALSSQVDGLKARVVTPVGNVDGPAVSAQEEMLVMQINAIKHEVGSLPRSSDLERQRERTMAEVQNISSALSDRHRESAERLQKELADVTDSLCNQLKRINDDVFSRLESLEQRPQVVPQQVPTATLPAAASQPRPPSQPQPPQAQGSIPPLPNPVSSSSIAAEDTEDHTDGLVASETPAVTGVPTSADQALLSAITGRLEGLERQVEELRNEVRQPSTSPVDASLPSAAETSLAHQSASEHAPNPPTRDGGVKPAETAFVTAPQEDVGPAPAVPSSAADLHASSQPADAGLDVGAVLSAAVAAATEAATTAATQAIAEAKQSEQGRSAPLPEEMLDLQRKLDTLAQSVSEILRSQEVPAQQEAQQAQQTKSAESLTETPSTQEASGAGVDSRIRLDLAAVQERLAAMEAALKQTEDILPQARNVPHLEATIHRMQLSLESLRSQPSQTSQPQPQPASDAKVVTAVTQEEVRKELPEPAPEDTSRNKEALLSNEELERLMTRLQDVEELQEKAEKRLQQLESRSREVRSRSGSIISLDRKPLASHSTASKAASKTSEPSSGMGGSWKDVQAELERFRKLFEFIEGVLPQDAAAAMKFFNRREAGKEELSEMVSDVFGADIEFQNAKSQLESEFKMQTRELRREFDKLTLALKGLQREVDTSGSKVVDLTRRTSQLETEVRTSPAVAISSMEDPHQEPSPRGPGEGRRDSKEIRDKALQGLSQELQRAMQELREEIRQWIELFKTSVVQALQTKPDHEQVAEFIKQVVGASAGEQVALFAKRQLLGKCASCSAPIDVDLVRVKRPQPIGLQEHWPPGENVGAKVAIRPLNAGPVSPHRPAQGLLLMSAP</sequence>
<feature type="coiled-coil region" evidence="1">
    <location>
        <begin position="779"/>
        <end position="806"/>
    </location>
</feature>
<evidence type="ECO:0000256" key="1">
    <source>
        <dbReference type="SAM" id="Coils"/>
    </source>
</evidence>
<dbReference type="EMBL" id="CAJNDS010000061">
    <property type="protein sequence ID" value="CAE6939629.1"/>
    <property type="molecule type" value="Genomic_DNA"/>
</dbReference>
<gene>
    <name evidence="3" type="ORF">SNAT2548_LOCUS1162</name>
</gene>
<dbReference type="Proteomes" id="UP000604046">
    <property type="component" value="Unassembled WGS sequence"/>
</dbReference>
<feature type="coiled-coil region" evidence="1">
    <location>
        <begin position="137"/>
        <end position="179"/>
    </location>
</feature>
<feature type="compositionally biased region" description="Low complexity" evidence="2">
    <location>
        <begin position="608"/>
        <end position="625"/>
    </location>
</feature>
<feature type="compositionally biased region" description="Basic and acidic residues" evidence="2">
    <location>
        <begin position="582"/>
        <end position="594"/>
    </location>
</feature>
<feature type="compositionally biased region" description="Low complexity" evidence="2">
    <location>
        <begin position="335"/>
        <end position="344"/>
    </location>
</feature>
<feature type="compositionally biased region" description="Basic and acidic residues" evidence="2">
    <location>
        <begin position="756"/>
        <end position="775"/>
    </location>
</feature>
<evidence type="ECO:0000313" key="3">
    <source>
        <dbReference type="EMBL" id="CAE6939629.1"/>
    </source>
</evidence>
<evidence type="ECO:0000256" key="2">
    <source>
        <dbReference type="SAM" id="MobiDB-lite"/>
    </source>
</evidence>
<keyword evidence="4" id="KW-1185">Reference proteome</keyword>
<comment type="caution">
    <text evidence="3">The sequence shown here is derived from an EMBL/GenBank/DDBJ whole genome shotgun (WGS) entry which is preliminary data.</text>
</comment>
<feature type="compositionally biased region" description="Low complexity" evidence="2">
    <location>
        <begin position="509"/>
        <end position="523"/>
    </location>
</feature>
<name>A0A812H776_9DINO</name>
<feature type="compositionally biased region" description="Low complexity" evidence="2">
    <location>
        <begin position="425"/>
        <end position="434"/>
    </location>
</feature>
<feature type="compositionally biased region" description="Polar residues" evidence="2">
    <location>
        <begin position="295"/>
        <end position="305"/>
    </location>
</feature>
<proteinExistence type="predicted"/>
<feature type="region of interest" description="Disordered" evidence="2">
    <location>
        <begin position="421"/>
        <end position="454"/>
    </location>
</feature>
<feature type="compositionally biased region" description="Polar residues" evidence="2">
    <location>
        <begin position="435"/>
        <end position="450"/>
    </location>
</feature>
<feature type="region of interest" description="Disordered" evidence="2">
    <location>
        <begin position="191"/>
        <end position="234"/>
    </location>
</feature>
<feature type="region of interest" description="Disordered" evidence="2">
    <location>
        <begin position="506"/>
        <end position="558"/>
    </location>
</feature>
<evidence type="ECO:0000313" key="4">
    <source>
        <dbReference type="Proteomes" id="UP000604046"/>
    </source>
</evidence>
<keyword evidence="1" id="KW-0175">Coiled coil</keyword>
<feature type="compositionally biased region" description="Basic and acidic residues" evidence="2">
    <location>
        <begin position="534"/>
        <end position="553"/>
    </location>
</feature>